<comment type="caution">
    <text evidence="2">The sequence shown here is derived from an EMBL/GenBank/DDBJ whole genome shotgun (WGS) entry which is preliminary data.</text>
</comment>
<evidence type="ECO:0000313" key="2">
    <source>
        <dbReference type="EMBL" id="MEI5985372.1"/>
    </source>
</evidence>
<evidence type="ECO:0000256" key="1">
    <source>
        <dbReference type="SAM" id="MobiDB-lite"/>
    </source>
</evidence>
<protein>
    <submittedName>
        <fullName evidence="2">Uncharacterized protein</fullName>
    </submittedName>
</protein>
<evidence type="ECO:0000313" key="3">
    <source>
        <dbReference type="Proteomes" id="UP001363035"/>
    </source>
</evidence>
<keyword evidence="3" id="KW-1185">Reference proteome</keyword>
<name>A0ABU8I6M6_9SPHI</name>
<dbReference type="RefSeq" id="WP_167554217.1">
    <property type="nucleotide sequence ID" value="NZ_JAYLLN010000025.1"/>
</dbReference>
<proteinExistence type="predicted"/>
<dbReference type="EMBL" id="JAYLLN010000025">
    <property type="protein sequence ID" value="MEI5985372.1"/>
    <property type="molecule type" value="Genomic_DNA"/>
</dbReference>
<feature type="region of interest" description="Disordered" evidence="1">
    <location>
        <begin position="31"/>
        <end position="58"/>
    </location>
</feature>
<sequence>MQTIKKKVYQTPTITLYFIEMEEGIASTSTTISINSGNEPRIENWDESPADTYKNFDL</sequence>
<dbReference type="Proteomes" id="UP001363035">
    <property type="component" value="Unassembled WGS sequence"/>
</dbReference>
<reference evidence="2 3" key="1">
    <citation type="submission" date="2024-01" db="EMBL/GenBank/DDBJ databases">
        <title>Sphingobacterium tenebrionis sp. nov., a novel endophyte isolated from tenebrio molitor intestines.</title>
        <authorList>
            <person name="Zhang C."/>
        </authorList>
    </citation>
    <scope>NUCLEOTIDE SEQUENCE [LARGE SCALE GENOMIC DNA]</scope>
    <source>
        <strain evidence="2 3">PU5-4</strain>
    </source>
</reference>
<accession>A0ABU8I6M6</accession>
<organism evidence="2 3">
    <name type="scientific">Sphingobacterium tenebrionis</name>
    <dbReference type="NCBI Taxonomy" id="3111775"/>
    <lineage>
        <taxon>Bacteria</taxon>
        <taxon>Pseudomonadati</taxon>
        <taxon>Bacteroidota</taxon>
        <taxon>Sphingobacteriia</taxon>
        <taxon>Sphingobacteriales</taxon>
        <taxon>Sphingobacteriaceae</taxon>
        <taxon>Sphingobacterium</taxon>
    </lineage>
</organism>
<gene>
    <name evidence="2" type="ORF">VJ786_10710</name>
</gene>